<accession>A0ABX9KIQ2</accession>
<evidence type="ECO:0000313" key="1">
    <source>
        <dbReference type="EMBL" id="REI42070.1"/>
    </source>
</evidence>
<dbReference type="Proteomes" id="UP000263486">
    <property type="component" value="Unassembled WGS sequence"/>
</dbReference>
<protein>
    <recommendedName>
        <fullName evidence="3">Phage protein</fullName>
    </recommendedName>
</protein>
<evidence type="ECO:0008006" key="3">
    <source>
        <dbReference type="Google" id="ProtNLM"/>
    </source>
</evidence>
<reference evidence="1 2" key="1">
    <citation type="submission" date="2018-08" db="EMBL/GenBank/DDBJ databases">
        <title>Draft genome sequence of Psychrilyobacter sp. strain SD5 isolated from Black Sea water.</title>
        <authorList>
            <person name="Yadav S."/>
            <person name="Villanueva L."/>
            <person name="Damste J.S.S."/>
        </authorList>
    </citation>
    <scope>NUCLEOTIDE SEQUENCE [LARGE SCALE GENOMIC DNA]</scope>
    <source>
        <strain evidence="1 2">SD5</strain>
    </source>
</reference>
<keyword evidence="2" id="KW-1185">Reference proteome</keyword>
<name>A0ABX9KIQ2_9FUSO</name>
<dbReference type="RefSeq" id="WP_114641754.1">
    <property type="nucleotide sequence ID" value="NZ_JAACIO010000007.1"/>
</dbReference>
<sequence>MIELINLILKDPIRGLFILIILFSLYLWREQAKIKIEIKSLERFLDGKKLDRDDFKTYNDTHEKLHDSFIDQLKMAVDFLKGGK</sequence>
<evidence type="ECO:0000313" key="2">
    <source>
        <dbReference type="Proteomes" id="UP000263486"/>
    </source>
</evidence>
<organism evidence="1 2">
    <name type="scientific">Psychrilyobacter piezotolerans</name>
    <dbReference type="NCBI Taxonomy" id="2293438"/>
    <lineage>
        <taxon>Bacteria</taxon>
        <taxon>Fusobacteriati</taxon>
        <taxon>Fusobacteriota</taxon>
        <taxon>Fusobacteriia</taxon>
        <taxon>Fusobacteriales</taxon>
        <taxon>Fusobacteriaceae</taxon>
        <taxon>Psychrilyobacter</taxon>
    </lineage>
</organism>
<dbReference type="EMBL" id="QUAJ01000006">
    <property type="protein sequence ID" value="REI42070.1"/>
    <property type="molecule type" value="Genomic_DNA"/>
</dbReference>
<gene>
    <name evidence="1" type="ORF">DYH56_04950</name>
</gene>
<comment type="caution">
    <text evidence="1">The sequence shown here is derived from an EMBL/GenBank/DDBJ whole genome shotgun (WGS) entry which is preliminary data.</text>
</comment>
<proteinExistence type="predicted"/>